<evidence type="ECO:0000259" key="6">
    <source>
        <dbReference type="Pfam" id="PF01743"/>
    </source>
</evidence>
<dbReference type="Pfam" id="PF01743">
    <property type="entry name" value="PolyA_pol"/>
    <property type="match status" value="1"/>
</dbReference>
<evidence type="ECO:0000256" key="4">
    <source>
        <dbReference type="RuleBase" id="RU003953"/>
    </source>
</evidence>
<accession>A0A7S4MFX7</accession>
<feature type="region of interest" description="Disordered" evidence="5">
    <location>
        <begin position="885"/>
        <end position="914"/>
    </location>
</feature>
<dbReference type="InterPro" id="IPR002646">
    <property type="entry name" value="PolA_pol_head_dom"/>
</dbReference>
<evidence type="ECO:0000313" key="7">
    <source>
        <dbReference type="EMBL" id="CAE2219609.1"/>
    </source>
</evidence>
<dbReference type="GO" id="GO:0003723">
    <property type="term" value="F:RNA binding"/>
    <property type="evidence" value="ECO:0007669"/>
    <property type="project" value="UniProtKB-KW"/>
</dbReference>
<feature type="compositionally biased region" description="Basic and acidic residues" evidence="5">
    <location>
        <begin position="142"/>
        <end position="160"/>
    </location>
</feature>
<gene>
    <name evidence="7" type="ORF">OAUR00152_LOCUS7819</name>
</gene>
<organism evidence="7">
    <name type="scientific">Odontella aurita</name>
    <dbReference type="NCBI Taxonomy" id="265563"/>
    <lineage>
        <taxon>Eukaryota</taxon>
        <taxon>Sar</taxon>
        <taxon>Stramenopiles</taxon>
        <taxon>Ochrophyta</taxon>
        <taxon>Bacillariophyta</taxon>
        <taxon>Mediophyceae</taxon>
        <taxon>Biddulphiophycidae</taxon>
        <taxon>Eupodiscales</taxon>
        <taxon>Odontellaceae</taxon>
        <taxon>Odontella</taxon>
    </lineage>
</organism>
<reference evidence="7" key="1">
    <citation type="submission" date="2021-01" db="EMBL/GenBank/DDBJ databases">
        <authorList>
            <person name="Corre E."/>
            <person name="Pelletier E."/>
            <person name="Niang G."/>
            <person name="Scheremetjew M."/>
            <person name="Finn R."/>
            <person name="Kale V."/>
            <person name="Holt S."/>
            <person name="Cochrane G."/>
            <person name="Meng A."/>
            <person name="Brown T."/>
            <person name="Cohen L."/>
        </authorList>
    </citation>
    <scope>NUCLEOTIDE SEQUENCE</scope>
    <source>
        <strain evidence="7">Isolate 1302-5</strain>
    </source>
</reference>
<protein>
    <recommendedName>
        <fullName evidence="6">Poly A polymerase head domain-containing protein</fullName>
    </recommendedName>
</protein>
<dbReference type="Gene3D" id="1.10.3090.10">
    <property type="entry name" value="cca-adding enzyme, domain 2"/>
    <property type="match status" value="1"/>
</dbReference>
<proteinExistence type="inferred from homology"/>
<evidence type="ECO:0000256" key="3">
    <source>
        <dbReference type="ARBA" id="ARBA00022884"/>
    </source>
</evidence>
<feature type="compositionally biased region" description="Acidic residues" evidence="5">
    <location>
        <begin position="17"/>
        <end position="26"/>
    </location>
</feature>
<dbReference type="GO" id="GO:0052927">
    <property type="term" value="F:CC tRNA cytidylyltransferase activity"/>
    <property type="evidence" value="ECO:0007669"/>
    <property type="project" value="TreeGrafter"/>
</dbReference>
<dbReference type="Gene3D" id="3.30.460.10">
    <property type="entry name" value="Beta Polymerase, domain 2"/>
    <property type="match status" value="1"/>
</dbReference>
<sequence>MSLHHYHGLRSRSSGSADEENIDDDIPTPASECSSMDISSAAASGGGLRSRSSERMTEGHSRASSSGNGAGEHRGHRLNMQEQKQQGGHRRDGSQRRVEHPPSGPSVDRRDEFRRISRCASVGTSVISLDAATAESGSEPNTQRDVEAAVEKIREETVRELDEESAETEGRTSRAGGVSTAAGEEKKEKDEVERQDAVPQERAAHLSVPQPPSRSRSLTIRLSTEEERLFNVLISAAEAYERGDIQIDESKFQNANNSHQSVGGGRGCSPVTEEGEKGMKGADGTVAGTGKRKEIEIRVAGGWVRDKILDMHSHDVDVSLDCMSGVQFATIVKEHLLQLEREGKIPHPVKHHKIGVICANPSQSKHLETATMKIFNIEVDFVNLRAEEVYENDSRIPTQGTKQFGTPLEDALRRDFTINSLFYNIRTRRVEDWAERGIDDLLDRRLIVTPLDPHTTFRDDPLRVLRAIRFAVRYNMDLADDIVAAATSPEVHSALHRKVSRERVGKELEGMLSGKGARPDRALDLINILRLAGSVFTFPPGADSTVSGTVLGSPYGGSPDDLAKVRAKGWEEATALIRILPRALESHRDELHHEEVLDCEEDAGTGSGVYHHSPLVMAGVGPNAEHDTGIAGGETVSPPMPLSLKKRLQSFSMCASVDVRILHLAVFLLPFRELSFPDKKGRIQLVPCNMIRDGVKFKNRDITAMGRLMENVDRMRDLLRGLREQQRHEAEQREHGNHLEAHEYSAAAVPHRLCRLETGLFLREIKELWVTCLILATVIEMREAETKACILDADSGTSKTRLAFDDVEEAMRISRALYRSIRTQGLDGVWKARPLLNGRDIISALDLPKGPLVSVYVEEQIKWMLLNPHGKRDECERHLRMVKRKKEMEEEHHHGEVQDEQNETFVGVSDGGHSSPVISGRAEAMERHFSKRMHVERVDSLPNL</sequence>
<feature type="compositionally biased region" description="Basic and acidic residues" evidence="5">
    <location>
        <begin position="89"/>
        <end position="100"/>
    </location>
</feature>
<dbReference type="PANTHER" id="PTHR13734">
    <property type="entry name" value="TRNA-NUCLEOTIDYLTRANSFERASE"/>
    <property type="match status" value="1"/>
</dbReference>
<evidence type="ECO:0000256" key="1">
    <source>
        <dbReference type="ARBA" id="ARBA00007265"/>
    </source>
</evidence>
<dbReference type="InterPro" id="IPR043519">
    <property type="entry name" value="NT_sf"/>
</dbReference>
<feature type="compositionally biased region" description="Basic and acidic residues" evidence="5">
    <location>
        <begin position="183"/>
        <end position="196"/>
    </location>
</feature>
<evidence type="ECO:0000256" key="2">
    <source>
        <dbReference type="ARBA" id="ARBA00022679"/>
    </source>
</evidence>
<feature type="region of interest" description="Disordered" evidence="5">
    <location>
        <begin position="1"/>
        <end position="217"/>
    </location>
</feature>
<dbReference type="SUPFAM" id="SSF81301">
    <property type="entry name" value="Nucleotidyltransferase"/>
    <property type="match status" value="1"/>
</dbReference>
<evidence type="ECO:0000256" key="5">
    <source>
        <dbReference type="SAM" id="MobiDB-lite"/>
    </source>
</evidence>
<name>A0A7S4MFX7_9STRA</name>
<dbReference type="GO" id="GO:0052929">
    <property type="term" value="F:ATP:3'-cytidine-cytidine-tRNA adenylyltransferase activity"/>
    <property type="evidence" value="ECO:0007669"/>
    <property type="project" value="TreeGrafter"/>
</dbReference>
<feature type="compositionally biased region" description="Low complexity" evidence="5">
    <location>
        <begin position="34"/>
        <end position="43"/>
    </location>
</feature>
<dbReference type="PANTHER" id="PTHR13734:SF5">
    <property type="entry name" value="CCA TRNA NUCLEOTIDYLTRANSFERASE, MITOCHONDRIAL"/>
    <property type="match status" value="1"/>
</dbReference>
<dbReference type="AlphaFoldDB" id="A0A7S4MFX7"/>
<dbReference type="EMBL" id="HBKQ01011595">
    <property type="protein sequence ID" value="CAE2219609.1"/>
    <property type="molecule type" value="Transcribed_RNA"/>
</dbReference>
<dbReference type="SUPFAM" id="SSF81891">
    <property type="entry name" value="Poly A polymerase C-terminal region-like"/>
    <property type="match status" value="1"/>
</dbReference>
<feature type="region of interest" description="Disordered" evidence="5">
    <location>
        <begin position="255"/>
        <end position="287"/>
    </location>
</feature>
<feature type="compositionally biased region" description="Basic and acidic residues" evidence="5">
    <location>
        <begin position="886"/>
        <end position="897"/>
    </location>
</feature>
<feature type="compositionally biased region" description="Basic and acidic residues" evidence="5">
    <location>
        <begin position="51"/>
        <end position="61"/>
    </location>
</feature>
<keyword evidence="2 4" id="KW-0808">Transferase</keyword>
<keyword evidence="3 4" id="KW-0694">RNA-binding</keyword>
<dbReference type="GO" id="GO:0001680">
    <property type="term" value="P:tRNA 3'-terminal CCA addition"/>
    <property type="evidence" value="ECO:0007669"/>
    <property type="project" value="UniProtKB-ARBA"/>
</dbReference>
<feature type="domain" description="Poly A polymerase head" evidence="6">
    <location>
        <begin position="298"/>
        <end position="446"/>
    </location>
</feature>
<feature type="compositionally biased region" description="Basic residues" evidence="5">
    <location>
        <begin position="1"/>
        <end position="10"/>
    </location>
</feature>
<comment type="similarity">
    <text evidence="1 4">Belongs to the tRNA nucleotidyltransferase/poly(A) polymerase family.</text>
</comment>
<dbReference type="CDD" id="cd05398">
    <property type="entry name" value="NT_ClassII-CCAase"/>
    <property type="match status" value="1"/>
</dbReference>